<keyword evidence="4 5" id="KW-0012">Acyltransferase</keyword>
<dbReference type="PANTHER" id="PTHR43420:SF51">
    <property type="entry name" value="PEPTIDYL-LYSINE N-ACETYLTRANSFERASE YIAC"/>
    <property type="match status" value="1"/>
</dbReference>
<evidence type="ECO:0000256" key="2">
    <source>
        <dbReference type="ARBA" id="ARBA00022490"/>
    </source>
</evidence>
<comment type="similarity">
    <text evidence="1 5">Belongs to the acetyltransferase family. RimI subfamily.</text>
</comment>
<dbReference type="EC" id="2.3.1.266" evidence="5"/>
<dbReference type="PANTHER" id="PTHR43420">
    <property type="entry name" value="ACETYLTRANSFERASE"/>
    <property type="match status" value="1"/>
</dbReference>
<dbReference type="CDD" id="cd04301">
    <property type="entry name" value="NAT_SF"/>
    <property type="match status" value="1"/>
</dbReference>
<dbReference type="InterPro" id="IPR050680">
    <property type="entry name" value="YpeA/RimI_acetyltransf"/>
</dbReference>
<keyword evidence="2 5" id="KW-0963">Cytoplasm</keyword>
<dbReference type="NCBIfam" id="TIGR01575">
    <property type="entry name" value="rimI"/>
    <property type="match status" value="1"/>
</dbReference>
<feature type="active site" description="Proton acceptor" evidence="5">
    <location>
        <position position="108"/>
    </location>
</feature>
<evidence type="ECO:0000313" key="8">
    <source>
        <dbReference type="Proteomes" id="UP001156706"/>
    </source>
</evidence>
<comment type="caution">
    <text evidence="5">Lacks conserved residue(s) required for the propagation of feature annotation.</text>
</comment>
<feature type="binding site" evidence="5">
    <location>
        <position position="113"/>
    </location>
    <ligand>
        <name>acetyl-CoA</name>
        <dbReference type="ChEBI" id="CHEBI:57288"/>
    </ligand>
</feature>
<keyword evidence="3 5" id="KW-0808">Transferase</keyword>
<evidence type="ECO:0000256" key="3">
    <source>
        <dbReference type="ARBA" id="ARBA00022679"/>
    </source>
</evidence>
<evidence type="ECO:0000259" key="6">
    <source>
        <dbReference type="PROSITE" id="PS51186"/>
    </source>
</evidence>
<comment type="function">
    <text evidence="5">Acetylates the N-terminal alanine of ribosomal protein bS18.</text>
</comment>
<reference evidence="8" key="1">
    <citation type="journal article" date="2019" name="Int. J. Syst. Evol. Microbiol.">
        <title>The Global Catalogue of Microorganisms (GCM) 10K type strain sequencing project: providing services to taxonomists for standard genome sequencing and annotation.</title>
        <authorList>
            <consortium name="The Broad Institute Genomics Platform"/>
            <consortium name="The Broad Institute Genome Sequencing Center for Infectious Disease"/>
            <person name="Wu L."/>
            <person name="Ma J."/>
        </authorList>
    </citation>
    <scope>NUCLEOTIDE SEQUENCE [LARGE SCALE GENOMIC DNA]</scope>
    <source>
        <strain evidence="8">NBRC 110044</strain>
    </source>
</reference>
<comment type="subcellular location">
    <subcellularLocation>
        <location evidence="5">Cytoplasm</location>
    </subcellularLocation>
</comment>
<dbReference type="Gene3D" id="3.40.630.30">
    <property type="match status" value="1"/>
</dbReference>
<sequence>MNSATPLLIRPLAETDLPAMAAIEAALQAFPWTALQFIQSYAEGHRGWIAEQAGEVIGFAVTSQVLDELSLLTLGVRQDCQRRGIARQLVETVAEQGREEGAAVMILEVRKSNAAARSLYRRLGFVENGLRKGYYRAAEGREDAVLMALILDEGGR</sequence>
<dbReference type="RefSeq" id="WP_284196886.1">
    <property type="nucleotide sequence ID" value="NZ_BSOG01000002.1"/>
</dbReference>
<organism evidence="7 8">
    <name type="scientific">Chitinimonas prasina</name>
    <dbReference type="NCBI Taxonomy" id="1434937"/>
    <lineage>
        <taxon>Bacteria</taxon>
        <taxon>Pseudomonadati</taxon>
        <taxon>Pseudomonadota</taxon>
        <taxon>Betaproteobacteria</taxon>
        <taxon>Neisseriales</taxon>
        <taxon>Chitinibacteraceae</taxon>
        <taxon>Chitinimonas</taxon>
    </lineage>
</organism>
<keyword evidence="8" id="KW-1185">Reference proteome</keyword>
<dbReference type="Proteomes" id="UP001156706">
    <property type="component" value="Unassembled WGS sequence"/>
</dbReference>
<feature type="binding site" evidence="5">
    <location>
        <begin position="74"/>
        <end position="76"/>
    </location>
    <ligand>
        <name>acetyl-CoA</name>
        <dbReference type="ChEBI" id="CHEBI:57288"/>
    </ligand>
</feature>
<protein>
    <recommendedName>
        <fullName evidence="5">[Ribosomal protein bS18]-alanine N-acetyltransferase</fullName>
        <ecNumber evidence="5">2.3.1.266</ecNumber>
    </recommendedName>
</protein>
<evidence type="ECO:0000256" key="1">
    <source>
        <dbReference type="ARBA" id="ARBA00005395"/>
    </source>
</evidence>
<comment type="catalytic activity">
    <reaction evidence="5">
        <text>N-terminal L-alanyl-[ribosomal protein bS18] + acetyl-CoA = N-terminal N(alpha)-acetyl-L-alanyl-[ribosomal protein bS18] + CoA + H(+)</text>
        <dbReference type="Rhea" id="RHEA:43756"/>
        <dbReference type="Rhea" id="RHEA-COMP:10676"/>
        <dbReference type="Rhea" id="RHEA-COMP:10677"/>
        <dbReference type="ChEBI" id="CHEBI:15378"/>
        <dbReference type="ChEBI" id="CHEBI:57287"/>
        <dbReference type="ChEBI" id="CHEBI:57288"/>
        <dbReference type="ChEBI" id="CHEBI:64718"/>
        <dbReference type="ChEBI" id="CHEBI:83683"/>
        <dbReference type="EC" id="2.3.1.266"/>
    </reaction>
</comment>
<evidence type="ECO:0000256" key="4">
    <source>
        <dbReference type="ARBA" id="ARBA00023315"/>
    </source>
</evidence>
<dbReference type="InterPro" id="IPR043690">
    <property type="entry name" value="RimI"/>
</dbReference>
<dbReference type="InterPro" id="IPR000182">
    <property type="entry name" value="GNAT_dom"/>
</dbReference>
<dbReference type="EMBL" id="BSOG01000002">
    <property type="protein sequence ID" value="GLR13801.1"/>
    <property type="molecule type" value="Genomic_DNA"/>
</dbReference>
<dbReference type="InterPro" id="IPR006464">
    <property type="entry name" value="AcTrfase_RimI/Ard1"/>
</dbReference>
<dbReference type="HAMAP" id="MF_02210">
    <property type="entry name" value="RimI"/>
    <property type="match status" value="1"/>
</dbReference>
<feature type="domain" description="N-acetyltransferase" evidence="6">
    <location>
        <begin position="7"/>
        <end position="152"/>
    </location>
</feature>
<dbReference type="PROSITE" id="PS51186">
    <property type="entry name" value="GNAT"/>
    <property type="match status" value="1"/>
</dbReference>
<gene>
    <name evidence="5 7" type="primary">rimI</name>
    <name evidence="7" type="ORF">GCM10007907_25910</name>
</gene>
<accession>A0ABQ5YKK0</accession>
<proteinExistence type="inferred from homology"/>
<name>A0ABQ5YKK0_9NEIS</name>
<feature type="active site" description="Proton donor" evidence="5">
    <location>
        <position position="120"/>
    </location>
</feature>
<evidence type="ECO:0000313" key="7">
    <source>
        <dbReference type="EMBL" id="GLR13801.1"/>
    </source>
</evidence>
<evidence type="ECO:0000256" key="5">
    <source>
        <dbReference type="HAMAP-Rule" id="MF_02210"/>
    </source>
</evidence>
<comment type="caution">
    <text evidence="7">The sequence shown here is derived from an EMBL/GenBank/DDBJ whole genome shotgun (WGS) entry which is preliminary data.</text>
</comment>
<dbReference type="Pfam" id="PF00583">
    <property type="entry name" value="Acetyltransf_1"/>
    <property type="match status" value="1"/>
</dbReference>
<dbReference type="InterPro" id="IPR016181">
    <property type="entry name" value="Acyl_CoA_acyltransferase"/>
</dbReference>
<dbReference type="SUPFAM" id="SSF55729">
    <property type="entry name" value="Acyl-CoA N-acyltransferases (Nat)"/>
    <property type="match status" value="1"/>
</dbReference>